<keyword evidence="6" id="KW-0443">Lipid metabolism</keyword>
<reference evidence="10" key="1">
    <citation type="submission" date="2020-06" db="EMBL/GenBank/DDBJ databases">
        <authorList>
            <consortium name="Plant Systems Biology data submission"/>
        </authorList>
    </citation>
    <scope>NUCLEOTIDE SEQUENCE</scope>
    <source>
        <strain evidence="10">D6</strain>
    </source>
</reference>
<dbReference type="PIRSF" id="PIRSF015921">
    <property type="entry name" value="FA_sphinglp_des"/>
    <property type="match status" value="1"/>
</dbReference>
<keyword evidence="4 8" id="KW-1133">Transmembrane helix</keyword>
<evidence type="ECO:0000256" key="4">
    <source>
        <dbReference type="ARBA" id="ARBA00022989"/>
    </source>
</evidence>
<keyword evidence="5" id="KW-0560">Oxidoreductase</keyword>
<dbReference type="PANTHER" id="PTHR19353">
    <property type="entry name" value="FATTY ACID DESATURASE 2"/>
    <property type="match status" value="1"/>
</dbReference>
<dbReference type="InterPro" id="IPR012171">
    <property type="entry name" value="Fatty_acid_desaturase"/>
</dbReference>
<evidence type="ECO:0000313" key="11">
    <source>
        <dbReference type="Proteomes" id="UP001153069"/>
    </source>
</evidence>
<dbReference type="InterPro" id="IPR036400">
    <property type="entry name" value="Cyt_B5-like_heme/steroid_sf"/>
</dbReference>
<comment type="subcellular location">
    <subcellularLocation>
        <location evidence="1">Membrane</location>
        <topology evidence="1">Multi-pass membrane protein</topology>
    </subcellularLocation>
</comment>
<dbReference type="GO" id="GO:0016717">
    <property type="term" value="F:oxidoreductase activity, acting on paired donors, with oxidation of a pair of donors resulting in the reduction of molecular oxygen to two molecules of water"/>
    <property type="evidence" value="ECO:0007669"/>
    <property type="project" value="TreeGrafter"/>
</dbReference>
<dbReference type="PROSITE" id="PS50255">
    <property type="entry name" value="CYTOCHROME_B5_2"/>
    <property type="match status" value="1"/>
</dbReference>
<dbReference type="InterPro" id="IPR005804">
    <property type="entry name" value="FA_desaturase_dom"/>
</dbReference>
<organism evidence="10 11">
    <name type="scientific">Seminavis robusta</name>
    <dbReference type="NCBI Taxonomy" id="568900"/>
    <lineage>
        <taxon>Eukaryota</taxon>
        <taxon>Sar</taxon>
        <taxon>Stramenopiles</taxon>
        <taxon>Ochrophyta</taxon>
        <taxon>Bacillariophyta</taxon>
        <taxon>Bacillariophyceae</taxon>
        <taxon>Bacillariophycidae</taxon>
        <taxon>Naviculales</taxon>
        <taxon>Naviculaceae</taxon>
        <taxon>Seminavis</taxon>
    </lineage>
</organism>
<dbReference type="EMBL" id="CAICTM010000353">
    <property type="protein sequence ID" value="CAB9508629.1"/>
    <property type="molecule type" value="Genomic_DNA"/>
</dbReference>
<evidence type="ECO:0000256" key="7">
    <source>
        <dbReference type="ARBA" id="ARBA00023136"/>
    </source>
</evidence>
<dbReference type="PANTHER" id="PTHR19353:SF88">
    <property type="entry name" value="DELTA(5) FATTY ACID DESATURASE FAT-4"/>
    <property type="match status" value="1"/>
</dbReference>
<dbReference type="Proteomes" id="UP001153069">
    <property type="component" value="Unassembled WGS sequence"/>
</dbReference>
<dbReference type="GO" id="GO:0006629">
    <property type="term" value="P:lipid metabolic process"/>
    <property type="evidence" value="ECO:0007669"/>
    <property type="project" value="UniProtKB-KW"/>
</dbReference>
<evidence type="ECO:0000256" key="5">
    <source>
        <dbReference type="ARBA" id="ARBA00023002"/>
    </source>
</evidence>
<evidence type="ECO:0000313" key="10">
    <source>
        <dbReference type="EMBL" id="CAB9508629.1"/>
    </source>
</evidence>
<dbReference type="SUPFAM" id="SSF55856">
    <property type="entry name" value="Cytochrome b5-like heme/steroid binding domain"/>
    <property type="match status" value="1"/>
</dbReference>
<dbReference type="Pfam" id="PF00173">
    <property type="entry name" value="Cyt-b5"/>
    <property type="match status" value="1"/>
</dbReference>
<name>A0A9N8DU75_9STRA</name>
<accession>A0A9N8DU75</accession>
<feature type="domain" description="Cytochrome b5 heme-binding" evidence="9">
    <location>
        <begin position="25"/>
        <end position="98"/>
    </location>
</feature>
<evidence type="ECO:0000256" key="8">
    <source>
        <dbReference type="SAM" id="Phobius"/>
    </source>
</evidence>
<dbReference type="SMART" id="SM01117">
    <property type="entry name" value="Cyt-b5"/>
    <property type="match status" value="1"/>
</dbReference>
<comment type="caution">
    <text evidence="10">The sequence shown here is derived from an EMBL/GenBank/DDBJ whole genome shotgun (WGS) entry which is preliminary data.</text>
</comment>
<dbReference type="CDD" id="cd03506">
    <property type="entry name" value="Delta6-FADS-like"/>
    <property type="match status" value="1"/>
</dbReference>
<dbReference type="GO" id="GO:0016020">
    <property type="term" value="C:membrane"/>
    <property type="evidence" value="ECO:0007669"/>
    <property type="project" value="UniProtKB-SubCell"/>
</dbReference>
<proteinExistence type="inferred from homology"/>
<gene>
    <name evidence="10" type="ORF">SEMRO_354_G124830.1</name>
</gene>
<evidence type="ECO:0000256" key="1">
    <source>
        <dbReference type="ARBA" id="ARBA00004141"/>
    </source>
</evidence>
<dbReference type="OrthoDB" id="260519at2759"/>
<keyword evidence="7 8" id="KW-0472">Membrane</keyword>
<evidence type="ECO:0000256" key="6">
    <source>
        <dbReference type="ARBA" id="ARBA00023098"/>
    </source>
</evidence>
<dbReference type="Pfam" id="PF00487">
    <property type="entry name" value="FA_desaturase"/>
    <property type="match status" value="1"/>
</dbReference>
<keyword evidence="11" id="KW-1185">Reference proteome</keyword>
<keyword evidence="3 8" id="KW-0812">Transmembrane</keyword>
<dbReference type="InterPro" id="IPR001199">
    <property type="entry name" value="Cyt_B5-like_heme/steroid-bd"/>
</dbReference>
<sequence length="486" mass="54465">MGKGGEAPFINKKASEAADAAATTKKAFTLEEVSKHRFPHDAWVIDNDKVYDVSDWYEHPGGAVIFTHAGDDMTDIFAAFHAAGSRNMMKKFYIGDLIKESTNKDKRQLDFERGYRDLRAKLMVLGMFRSSKAFYVYKYLTNIGIWALANYLVATSDSPVVHLISASLIALFMQQSGWLAHDHLHHQVFKNRHYGDYGGLLWGGVAQGYSIQWWKNKHNGHHAVTNLHSSSAAAQDGDPDIDTMPVLAWSLKQAQSYRELSADGSDSAITKFFIGHQAILYAPILLLARLSWMRESFKVAFGLGAATENAAEEMKRKGLQFPIGEKVALLLHYTWMIALSTGFGRFSILHSLAYFLFGTCACGFLLGVVFGLGHNGMATYDADARPDFWKLQVTTTRNIIGGHGIPQFMVDWLCGGLQYQVEHHLFPTIPRHNLPKTHEFVHSFCKEWGVTYHATDLFDGTVEVIKHLQNVSDQFVVDFVMDGPTM</sequence>
<protein>
    <submittedName>
        <fullName evidence="10">Bifunctional delta 6-fatty acyl acetylenase/desaturase</fullName>
    </submittedName>
</protein>
<evidence type="ECO:0000259" key="9">
    <source>
        <dbReference type="PROSITE" id="PS50255"/>
    </source>
</evidence>
<feature type="transmembrane region" description="Helical" evidence="8">
    <location>
        <begin position="352"/>
        <end position="372"/>
    </location>
</feature>
<dbReference type="AlphaFoldDB" id="A0A9N8DU75"/>
<dbReference type="Gene3D" id="3.10.120.10">
    <property type="entry name" value="Cytochrome b5-like heme/steroid binding domain"/>
    <property type="match status" value="1"/>
</dbReference>
<comment type="similarity">
    <text evidence="2">Belongs to the fatty acid desaturase type 1 family.</text>
</comment>
<evidence type="ECO:0000256" key="3">
    <source>
        <dbReference type="ARBA" id="ARBA00022692"/>
    </source>
</evidence>
<evidence type="ECO:0000256" key="2">
    <source>
        <dbReference type="ARBA" id="ARBA00009295"/>
    </source>
</evidence>